<comment type="caution">
    <text evidence="8">The sequence shown here is derived from an EMBL/GenBank/DDBJ whole genome shotgun (WGS) entry which is preliminary data.</text>
</comment>
<dbReference type="InterPro" id="IPR042229">
    <property type="entry name" value="Listeria/Bacterioides_rpt_sf"/>
</dbReference>
<evidence type="ECO:0000256" key="4">
    <source>
        <dbReference type="SAM" id="MobiDB-lite"/>
    </source>
</evidence>
<reference evidence="8 9" key="1">
    <citation type="submission" date="2019-07" db="EMBL/GenBank/DDBJ databases">
        <title>Bifidobacterium asteroides genomes.</title>
        <authorList>
            <person name="Zheng H."/>
        </authorList>
    </citation>
    <scope>NUCLEOTIDE SEQUENCE [LARGE SCALE GENOMIC DNA]</scope>
    <source>
        <strain evidence="8 9">W8111</strain>
    </source>
</reference>
<evidence type="ECO:0000256" key="2">
    <source>
        <dbReference type="ARBA" id="ARBA00022658"/>
    </source>
</evidence>
<gene>
    <name evidence="8" type="ORF">FPK29_00235</name>
</gene>
<evidence type="ECO:0000256" key="3">
    <source>
        <dbReference type="ARBA" id="ARBA00022737"/>
    </source>
</evidence>
<name>A0A556RBA6_9BIFI</name>
<dbReference type="InterPro" id="IPR051553">
    <property type="entry name" value="Ran_GTPase-activating"/>
</dbReference>
<dbReference type="InterPro" id="IPR000408">
    <property type="entry name" value="Reg_chr_condens"/>
</dbReference>
<keyword evidence="5" id="KW-1133">Transmembrane helix</keyword>
<dbReference type="InterPro" id="IPR058923">
    <property type="entry name" value="RCC1-like_dom"/>
</dbReference>
<feature type="region of interest" description="Disordered" evidence="4">
    <location>
        <begin position="33"/>
        <end position="139"/>
    </location>
</feature>
<sequence>MRLVSRLRRASAMMLVLLSLLAGLATASANADDVASAGPTDAPANIGRSLQTPGVAEQTPAALPSNGTDIPLTSPSPIQATPSTTDSPDSTSDKTDNQAAHVVRFDPADGSKPTQKSVKTGTLASPPEHNPVRDGFRFDGWTHDGQPYDSQTPILQDTTLKAQWTKVTDWTLSPDHGPASGARLAINPPDKQEPRFSNIHSTGEQTVGLTGDGSIYTWTKDSTPKQVPSPAYAAEGFHYLQATAGSRWRAALGSDQHIYTWTSQQATPTILDTGHNTHFTSISINDDRLLAVDEQGRVHAYQDSQTGSQDPTPKFTEQATASLPGQAQAVTAVASDQRILILDTDGQTWTWDANSTGKAKLERIKQDQGMRIIQAHAPSQGVLLLDADGHAWYLADSSTKITAASLPESMKARSITTNRNQAIITGKDGQVWAWKPGSKPVRADDGSRRYMQAAEADGRITATSRQGRLYQWSPDAQGKPGKPTRTNTTQAPILETASMDGQPLKLSKTGDAWQADMPAREPGPAPITITGKQYGQPFTKSLDYTVGQPLTRDATADTTHTVTFDTGEASTKPEDQQVPYPYGRAKRPSPDPTRDGYQFDGWFTGNTAYDFSTPVTENITLTAHWTSKNPRTTWTISPDRGSQFGNETTTITPPDSASGVKFNQISNSIGSGNMHNSVSSAVGSDGNAYAWGDNGYGQLGNGSATTTKQKTPVPVKKPAGVSDDFTYVQVSTGYRHSLALGSDGYVYAWGDNTYAQLGNNTSGGYSAVPVRVCDPSTHSNVNTGLKAIQVDAGGEHSLAVDKEGNVWAWGRNDYGQLGNGTSSKYSSAPVRVCDPEHPTDASKGLVAIKVAAGGAHSLAIDKNGDTWAWGFNSYGQLGNGTSSGFNGANPVPGRVRDPNHPDDTSKNLKSVQISAGFEHTIAIDAQGNTWSWGWNYWGELGQNTKTDRIFVPTQVYNPDNPSIAFKASQVSAGYDTSLAIDINGVAWSWGRNDYGQLGYTNYDSSTVHRQPAKVRNPASPNNTDLSLNSTLVSAGNWDSLAIGKDGYTYAWGYNGYGQLGNNSEKDAYAPVLVEFNLSRVISAARFDSSPGTNLTNINNSNSVTVLTPAHVPGTVTVSVDYTMGGSGQTLTDTSLRYTYLSAGVLPRAGGEGIMLALATGMTGMGAVLASRRHRREQHRLLHALHE</sequence>
<dbReference type="NCBIfam" id="TIGR02543">
    <property type="entry name" value="List_Bact_rpt"/>
    <property type="match status" value="1"/>
</dbReference>
<accession>A0A556RBA6</accession>
<evidence type="ECO:0000256" key="5">
    <source>
        <dbReference type="SAM" id="Phobius"/>
    </source>
</evidence>
<dbReference type="PROSITE" id="PS00626">
    <property type="entry name" value="RCC1_2"/>
    <property type="match status" value="2"/>
</dbReference>
<feature type="compositionally biased region" description="Polar residues" evidence="4">
    <location>
        <begin position="112"/>
        <end position="123"/>
    </location>
</feature>
<feature type="transmembrane region" description="Helical" evidence="5">
    <location>
        <begin position="1152"/>
        <end position="1169"/>
    </location>
</feature>
<feature type="signal peptide" evidence="6">
    <location>
        <begin position="1"/>
        <end position="31"/>
    </location>
</feature>
<dbReference type="PROSITE" id="PS50012">
    <property type="entry name" value="RCC1_3"/>
    <property type="match status" value="7"/>
</dbReference>
<dbReference type="PANTHER" id="PTHR45982">
    <property type="entry name" value="REGULATOR OF CHROMOSOME CONDENSATION"/>
    <property type="match status" value="1"/>
</dbReference>
<feature type="chain" id="PRO_5021903409" evidence="6">
    <location>
        <begin position="32"/>
        <end position="1186"/>
    </location>
</feature>
<dbReference type="Gene3D" id="2.130.10.30">
    <property type="entry name" value="Regulator of chromosome condensation 1/beta-lactamase-inhibitor protein II"/>
    <property type="match status" value="3"/>
</dbReference>
<dbReference type="Gene3D" id="2.60.40.4270">
    <property type="entry name" value="Listeria-Bacteroides repeat domain"/>
    <property type="match status" value="2"/>
</dbReference>
<feature type="region of interest" description="Disordered" evidence="4">
    <location>
        <begin position="556"/>
        <end position="594"/>
    </location>
</feature>
<organism evidence="8 9">
    <name type="scientific">Bifidobacterium asteroides</name>
    <dbReference type="NCBI Taxonomy" id="1684"/>
    <lineage>
        <taxon>Bacteria</taxon>
        <taxon>Bacillati</taxon>
        <taxon>Actinomycetota</taxon>
        <taxon>Actinomycetes</taxon>
        <taxon>Bifidobacteriales</taxon>
        <taxon>Bifidobacteriaceae</taxon>
        <taxon>Bifidobacterium</taxon>
    </lineage>
</organism>
<keyword evidence="2" id="KW-0344">Guanine-nucleotide releasing factor</keyword>
<feature type="compositionally biased region" description="Basic and acidic residues" evidence="4">
    <location>
        <begin position="130"/>
        <end position="139"/>
    </location>
</feature>
<feature type="compositionally biased region" description="Low complexity" evidence="4">
    <location>
        <begin position="81"/>
        <end position="90"/>
    </location>
</feature>
<dbReference type="PANTHER" id="PTHR45982:SF1">
    <property type="entry name" value="REGULATOR OF CHROMOSOME CONDENSATION"/>
    <property type="match status" value="1"/>
</dbReference>
<dbReference type="Pfam" id="PF25390">
    <property type="entry name" value="WD40_RLD"/>
    <property type="match status" value="1"/>
</dbReference>
<dbReference type="PRINTS" id="PR00633">
    <property type="entry name" value="RCCNDNSATION"/>
</dbReference>
<dbReference type="InterPro" id="IPR013378">
    <property type="entry name" value="InlB-like_B-rpt"/>
</dbReference>
<keyword evidence="3" id="KW-0677">Repeat</keyword>
<feature type="domain" description="RCC1-like" evidence="7">
    <location>
        <begin position="725"/>
        <end position="1083"/>
    </location>
</feature>
<dbReference type="SUPFAM" id="SSF50985">
    <property type="entry name" value="RCC1/BLIP-II"/>
    <property type="match status" value="3"/>
</dbReference>
<keyword evidence="6" id="KW-0732">Signal</keyword>
<dbReference type="GO" id="GO:0030313">
    <property type="term" value="C:cell envelope"/>
    <property type="evidence" value="ECO:0007669"/>
    <property type="project" value="UniProtKB-SubCell"/>
</dbReference>
<evidence type="ECO:0000256" key="1">
    <source>
        <dbReference type="ARBA" id="ARBA00004196"/>
    </source>
</evidence>
<keyword evidence="5" id="KW-0812">Transmembrane</keyword>
<dbReference type="Proteomes" id="UP000317536">
    <property type="component" value="Unassembled WGS sequence"/>
</dbReference>
<comment type="subcellular location">
    <subcellularLocation>
        <location evidence="1">Cell envelope</location>
    </subcellularLocation>
</comment>
<evidence type="ECO:0000313" key="9">
    <source>
        <dbReference type="Proteomes" id="UP000317536"/>
    </source>
</evidence>
<dbReference type="Pfam" id="PF09479">
    <property type="entry name" value="Flg_new"/>
    <property type="match status" value="2"/>
</dbReference>
<proteinExistence type="predicted"/>
<evidence type="ECO:0000259" key="7">
    <source>
        <dbReference type="Pfam" id="PF25390"/>
    </source>
</evidence>
<feature type="compositionally biased region" description="Low complexity" evidence="4">
    <location>
        <begin position="556"/>
        <end position="566"/>
    </location>
</feature>
<evidence type="ECO:0000256" key="6">
    <source>
        <dbReference type="SAM" id="SignalP"/>
    </source>
</evidence>
<feature type="compositionally biased region" description="Polar residues" evidence="4">
    <location>
        <begin position="65"/>
        <end position="80"/>
    </location>
</feature>
<dbReference type="AlphaFoldDB" id="A0A556RBA6"/>
<evidence type="ECO:0000313" key="8">
    <source>
        <dbReference type="EMBL" id="TSJ86180.1"/>
    </source>
</evidence>
<dbReference type="EMBL" id="VMHJ01000001">
    <property type="protein sequence ID" value="TSJ86180.1"/>
    <property type="molecule type" value="Genomic_DNA"/>
</dbReference>
<protein>
    <submittedName>
        <fullName evidence="8">Chromosome condensation regulator RCC1</fullName>
    </submittedName>
</protein>
<dbReference type="InterPro" id="IPR009091">
    <property type="entry name" value="RCC1/BLIP-II"/>
</dbReference>
<keyword evidence="5" id="KW-0472">Membrane</keyword>